<evidence type="ECO:0000256" key="1">
    <source>
        <dbReference type="SAM" id="MobiDB-lite"/>
    </source>
</evidence>
<dbReference type="EMBL" id="JBANRG010000002">
    <property type="protein sequence ID" value="KAK7470150.1"/>
    <property type="molecule type" value="Genomic_DNA"/>
</dbReference>
<feature type="compositionally biased region" description="Basic and acidic residues" evidence="1">
    <location>
        <begin position="289"/>
        <end position="300"/>
    </location>
</feature>
<keyword evidence="3" id="KW-0732">Signal</keyword>
<accession>A0ABR1K339</accession>
<evidence type="ECO:0000256" key="3">
    <source>
        <dbReference type="SAM" id="SignalP"/>
    </source>
</evidence>
<feature type="compositionally biased region" description="Low complexity" evidence="1">
    <location>
        <begin position="301"/>
        <end position="326"/>
    </location>
</feature>
<protein>
    <submittedName>
        <fullName evidence="4">Uncharacterized protein</fullName>
    </submittedName>
</protein>
<evidence type="ECO:0000313" key="5">
    <source>
        <dbReference type="Proteomes" id="UP001498398"/>
    </source>
</evidence>
<feature type="chain" id="PRO_5046301801" evidence="3">
    <location>
        <begin position="17"/>
        <end position="342"/>
    </location>
</feature>
<reference evidence="4 5" key="1">
    <citation type="submission" date="2024-01" db="EMBL/GenBank/DDBJ databases">
        <title>A draft genome for the cacao thread blight pathogen Marasmiellus scandens.</title>
        <authorList>
            <person name="Baruah I.K."/>
            <person name="Leung J."/>
            <person name="Bukari Y."/>
            <person name="Amoako-Attah I."/>
            <person name="Meinhardt L.W."/>
            <person name="Bailey B.A."/>
            <person name="Cohen S.P."/>
        </authorList>
    </citation>
    <scope>NUCLEOTIDE SEQUENCE [LARGE SCALE GENOMIC DNA]</scope>
    <source>
        <strain evidence="4 5">GH-19</strain>
    </source>
</reference>
<feature type="region of interest" description="Disordered" evidence="1">
    <location>
        <begin position="27"/>
        <end position="63"/>
    </location>
</feature>
<keyword evidence="2" id="KW-0472">Membrane</keyword>
<keyword evidence="5" id="KW-1185">Reference proteome</keyword>
<feature type="signal peptide" evidence="3">
    <location>
        <begin position="1"/>
        <end position="16"/>
    </location>
</feature>
<feature type="transmembrane region" description="Helical" evidence="2">
    <location>
        <begin position="266"/>
        <end position="283"/>
    </location>
</feature>
<sequence length="342" mass="37726">MRLPWLSLAFFASVNAQYFSEGWKPGQAVPSDAPNLAPPPAFTPGIRHAPPKTESSPSSKGPFDLSRILSSGPVVSLFEKAGINITDKLSRMKAESPWDPRIPLITDNNYEEVIVNEPLSKQEEQDRTWVLIVSGAPGHQGGVSELIDKFFDEAYNETVIANDIPNLRWGRIDYMNVTYLTTKWAIWQAPSLVILKDRGATLRFYRPQYLRLRDGGLREILKQELYLQTPPWNTSYSPGGDYEFILHYLGIGLTKLYNTMIIVPRWLMLIISGSVGSFLIQLMHRPGKNKPDAAAKKKTDAQAQARSASAPAPSVPSNAAASSSGTKSGGKSGGAKQRKSKK</sequence>
<evidence type="ECO:0000256" key="2">
    <source>
        <dbReference type="SAM" id="Phobius"/>
    </source>
</evidence>
<proteinExistence type="predicted"/>
<evidence type="ECO:0000313" key="4">
    <source>
        <dbReference type="EMBL" id="KAK7470150.1"/>
    </source>
</evidence>
<organism evidence="4 5">
    <name type="scientific">Marasmiellus scandens</name>
    <dbReference type="NCBI Taxonomy" id="2682957"/>
    <lineage>
        <taxon>Eukaryota</taxon>
        <taxon>Fungi</taxon>
        <taxon>Dikarya</taxon>
        <taxon>Basidiomycota</taxon>
        <taxon>Agaricomycotina</taxon>
        <taxon>Agaricomycetes</taxon>
        <taxon>Agaricomycetidae</taxon>
        <taxon>Agaricales</taxon>
        <taxon>Marasmiineae</taxon>
        <taxon>Omphalotaceae</taxon>
        <taxon>Marasmiellus</taxon>
    </lineage>
</organism>
<keyword evidence="2" id="KW-0812">Transmembrane</keyword>
<comment type="caution">
    <text evidence="4">The sequence shown here is derived from an EMBL/GenBank/DDBJ whole genome shotgun (WGS) entry which is preliminary data.</text>
</comment>
<keyword evidence="2" id="KW-1133">Transmembrane helix</keyword>
<feature type="region of interest" description="Disordered" evidence="1">
    <location>
        <begin position="288"/>
        <end position="342"/>
    </location>
</feature>
<dbReference type="Proteomes" id="UP001498398">
    <property type="component" value="Unassembled WGS sequence"/>
</dbReference>
<name>A0ABR1K339_9AGAR</name>
<gene>
    <name evidence="4" type="ORF">VKT23_001590</name>
</gene>